<dbReference type="PANTHER" id="PTHR46518:SF1">
    <property type="entry name" value="OUTER DYNEIN ARM-DOCKING COMPLEX SUBUNIT 3"/>
    <property type="match status" value="1"/>
</dbReference>
<gene>
    <name evidence="3" type="ORF">CLUMA_CG012116</name>
</gene>
<dbReference type="GO" id="GO:0035253">
    <property type="term" value="C:ciliary rootlet"/>
    <property type="evidence" value="ECO:0007669"/>
    <property type="project" value="TreeGrafter"/>
</dbReference>
<feature type="coiled-coil region" evidence="1">
    <location>
        <begin position="359"/>
        <end position="418"/>
    </location>
</feature>
<sequence length="611" mass="70205">MENAPAIKTNEANLEELNKKIVEIKRKIVLKEGQKKANVEEWDVDKKHFTEKINDFKKEIKILTSKLKFLHNPTKQNQKQVQQDSTLQQQKKIPLPKGAKNYDEGVHIIDLQIIDLKKQNDLFHAKILKKQQYCEKLKLEFHKLINYKNEKNATATSYRPPETMEEDRNRKLITRLENEIHKMEVQWNEAEHIRKKYHCIKNSLMSDSERFESTLLKMEAAIKEQQQEINKLQAVYQEALQMRDATKGILSKQEQATNSSNRARERQAAEFRRQVENRKAELERLERKIFATGTKIIHQESAASSGKIDDEDTSIRDNKTTMEGNFKKLMTATGITASNELVDRFLAQREASARLTYLRNVTEHEKKRLESQREQMTQQLDVFKFSDNRENEVNQEELEKVKKDIDEEKKRKTILEEEAHRTNIVLQSIKDALVEMVLKLQEVDEMTADIQARRVGGEKATNVPLPDLVSGNISTEKIVKMLEEKVKVGMIASGQLEGIDSGLSDDEEEAETKSIVSVKKESIEGKERVKSPSIRNFAIDEKPTPYPQVYSSLITGRSTGLVSASPGAGGGVGSEEEADVPSRSFLKRQANLILDAKSRRKFRQAPATRRK</sequence>
<protein>
    <submittedName>
        <fullName evidence="3">CLUMA_CG012116, isoform A</fullName>
    </submittedName>
</protein>
<keyword evidence="1" id="KW-0175">Coiled coil</keyword>
<organism evidence="3 4">
    <name type="scientific">Clunio marinus</name>
    <dbReference type="NCBI Taxonomy" id="568069"/>
    <lineage>
        <taxon>Eukaryota</taxon>
        <taxon>Metazoa</taxon>
        <taxon>Ecdysozoa</taxon>
        <taxon>Arthropoda</taxon>
        <taxon>Hexapoda</taxon>
        <taxon>Insecta</taxon>
        <taxon>Pterygota</taxon>
        <taxon>Neoptera</taxon>
        <taxon>Endopterygota</taxon>
        <taxon>Diptera</taxon>
        <taxon>Nematocera</taxon>
        <taxon>Chironomoidea</taxon>
        <taxon>Chironomidae</taxon>
        <taxon>Clunio</taxon>
    </lineage>
</organism>
<dbReference type="EMBL" id="CVRI01000048">
    <property type="protein sequence ID" value="CRK98896.1"/>
    <property type="molecule type" value="Genomic_DNA"/>
</dbReference>
<keyword evidence="4" id="KW-1185">Reference proteome</keyword>
<dbReference type="GO" id="GO:0003341">
    <property type="term" value="P:cilium movement"/>
    <property type="evidence" value="ECO:0007669"/>
    <property type="project" value="InterPro"/>
</dbReference>
<name>A0A1J1IFA4_9DIPT</name>
<feature type="coiled-coil region" evidence="1">
    <location>
        <begin position="7"/>
        <end position="66"/>
    </location>
</feature>
<dbReference type="Proteomes" id="UP000183832">
    <property type="component" value="Unassembled WGS sequence"/>
</dbReference>
<evidence type="ECO:0000313" key="4">
    <source>
        <dbReference type="Proteomes" id="UP000183832"/>
    </source>
</evidence>
<evidence type="ECO:0000256" key="1">
    <source>
        <dbReference type="SAM" id="Coils"/>
    </source>
</evidence>
<dbReference type="STRING" id="568069.A0A1J1IFA4"/>
<dbReference type="OrthoDB" id="10255247at2759"/>
<dbReference type="GO" id="GO:0036064">
    <property type="term" value="C:ciliary basal body"/>
    <property type="evidence" value="ECO:0007669"/>
    <property type="project" value="TreeGrafter"/>
</dbReference>
<dbReference type="InterPro" id="IPR033192">
    <property type="entry name" value="ODAD3"/>
</dbReference>
<dbReference type="PANTHER" id="PTHR46518">
    <property type="entry name" value="COILED-COIL DOMAIN-CONTAINING PROTEIN 151"/>
    <property type="match status" value="1"/>
</dbReference>
<feature type="coiled-coil region" evidence="1">
    <location>
        <begin position="173"/>
        <end position="242"/>
    </location>
</feature>
<proteinExistence type="predicted"/>
<feature type="region of interest" description="Disordered" evidence="2">
    <location>
        <begin position="560"/>
        <end position="583"/>
    </location>
</feature>
<evidence type="ECO:0000256" key="2">
    <source>
        <dbReference type="SAM" id="MobiDB-lite"/>
    </source>
</evidence>
<evidence type="ECO:0000313" key="3">
    <source>
        <dbReference type="EMBL" id="CRK98896.1"/>
    </source>
</evidence>
<dbReference type="GO" id="GO:0097542">
    <property type="term" value="C:ciliary tip"/>
    <property type="evidence" value="ECO:0007669"/>
    <property type="project" value="TreeGrafter"/>
</dbReference>
<dbReference type="GO" id="GO:0036158">
    <property type="term" value="P:outer dynein arm assembly"/>
    <property type="evidence" value="ECO:0007669"/>
    <property type="project" value="InterPro"/>
</dbReference>
<reference evidence="3 4" key="1">
    <citation type="submission" date="2015-04" db="EMBL/GenBank/DDBJ databases">
        <authorList>
            <person name="Syromyatnikov M.Y."/>
            <person name="Popov V.N."/>
        </authorList>
    </citation>
    <scope>NUCLEOTIDE SEQUENCE [LARGE SCALE GENOMIC DNA]</scope>
</reference>
<dbReference type="AlphaFoldDB" id="A0A1J1IFA4"/>
<accession>A0A1J1IFA4</accession>